<name>A0A554LLA8_9BACT</name>
<proteinExistence type="predicted"/>
<organism evidence="1 2">
    <name type="scientific">Candidatus Berkelbacteria bacterium Licking1014_85</name>
    <dbReference type="NCBI Taxonomy" id="2017148"/>
    <lineage>
        <taxon>Bacteria</taxon>
        <taxon>Candidatus Berkelbacteria</taxon>
    </lineage>
</organism>
<dbReference type="Pfam" id="PF18924">
    <property type="entry name" value="DUF5674"/>
    <property type="match status" value="1"/>
</dbReference>
<evidence type="ECO:0000313" key="1">
    <source>
        <dbReference type="EMBL" id="TSC93652.1"/>
    </source>
</evidence>
<protein>
    <submittedName>
        <fullName evidence="1">Uncharacterized protein</fullName>
    </submittedName>
</protein>
<evidence type="ECO:0000313" key="2">
    <source>
        <dbReference type="Proteomes" id="UP000315589"/>
    </source>
</evidence>
<sequence>MSDKMFDGLVKAVVDVKTGIMIVDAEMHADEEQELLKSGSKQDDLWGINLYPDKLKTPDFVEFDSMVNLRPRQNNRSCGVDDKKIQEKIIKIVSNLVEK</sequence>
<dbReference type="EMBL" id="VMGI01000016">
    <property type="protein sequence ID" value="TSC93652.1"/>
    <property type="molecule type" value="Genomic_DNA"/>
</dbReference>
<accession>A0A554LLA8</accession>
<reference evidence="1 2" key="1">
    <citation type="submission" date="2017-07" db="EMBL/GenBank/DDBJ databases">
        <title>Mechanisms for carbon and nitrogen cycling indicate functional differentiation within the Candidate Phyla Radiation.</title>
        <authorList>
            <person name="Danczak R.E."/>
            <person name="Johnston M.D."/>
            <person name="Kenah C."/>
            <person name="Slattery M."/>
            <person name="Wrighton K.C."/>
            <person name="Wilkins M.J."/>
        </authorList>
    </citation>
    <scope>NUCLEOTIDE SEQUENCE [LARGE SCALE GENOMIC DNA]</scope>
    <source>
        <strain evidence="1">Licking1014_85</strain>
    </source>
</reference>
<dbReference type="Proteomes" id="UP000315589">
    <property type="component" value="Unassembled WGS sequence"/>
</dbReference>
<dbReference type="InterPro" id="IPR043731">
    <property type="entry name" value="DUF5674"/>
</dbReference>
<comment type="caution">
    <text evidence="1">The sequence shown here is derived from an EMBL/GenBank/DDBJ whole genome shotgun (WGS) entry which is preliminary data.</text>
</comment>
<gene>
    <name evidence="1" type="ORF">CEN91_163</name>
</gene>
<dbReference type="AlphaFoldDB" id="A0A554LLA8"/>